<accession>A0A507EBS6</accession>
<protein>
    <recommendedName>
        <fullName evidence="7">SWIM-type domain-containing protein</fullName>
    </recommendedName>
</protein>
<evidence type="ECO:0000313" key="6">
    <source>
        <dbReference type="Proteomes" id="UP000318582"/>
    </source>
</evidence>
<feature type="region of interest" description="Disordered" evidence="2">
    <location>
        <begin position="230"/>
        <end position="252"/>
    </location>
</feature>
<dbReference type="PANTHER" id="PTHR21540">
    <property type="entry name" value="RING FINGER AND SWIM DOMAIN-CONTAINING PROTEIN 2"/>
    <property type="match status" value="1"/>
</dbReference>
<keyword evidence="1" id="KW-0479">Metal-binding</keyword>
<comment type="caution">
    <text evidence="5">The sequence shown here is derived from an EMBL/GenBank/DDBJ whole genome shotgun (WGS) entry which is preliminary data.</text>
</comment>
<evidence type="ECO:0008006" key="7">
    <source>
        <dbReference type="Google" id="ProtNLM"/>
    </source>
</evidence>
<dbReference type="STRING" id="109895.A0A507EBS6"/>
<feature type="compositionally biased region" description="Polar residues" evidence="2">
    <location>
        <begin position="290"/>
        <end position="306"/>
    </location>
</feature>
<dbReference type="PROSITE" id="PS50966">
    <property type="entry name" value="ZF_SWIM"/>
    <property type="match status" value="1"/>
</dbReference>
<dbReference type="AlphaFoldDB" id="A0A507EBS6"/>
<dbReference type="InterPro" id="IPR007527">
    <property type="entry name" value="Znf_SWIM"/>
</dbReference>
<feature type="compositionally biased region" description="Polar residues" evidence="2">
    <location>
        <begin position="135"/>
        <end position="146"/>
    </location>
</feature>
<evidence type="ECO:0000256" key="1">
    <source>
        <dbReference type="PROSITE-ProRule" id="PRU00175"/>
    </source>
</evidence>
<organism evidence="5 6">
    <name type="scientific">Powellomyces hirtus</name>
    <dbReference type="NCBI Taxonomy" id="109895"/>
    <lineage>
        <taxon>Eukaryota</taxon>
        <taxon>Fungi</taxon>
        <taxon>Fungi incertae sedis</taxon>
        <taxon>Chytridiomycota</taxon>
        <taxon>Chytridiomycota incertae sedis</taxon>
        <taxon>Chytridiomycetes</taxon>
        <taxon>Spizellomycetales</taxon>
        <taxon>Powellomycetaceae</taxon>
        <taxon>Powellomyces</taxon>
    </lineage>
</organism>
<keyword evidence="6" id="KW-1185">Reference proteome</keyword>
<feature type="region of interest" description="Disordered" evidence="2">
    <location>
        <begin position="276"/>
        <end position="306"/>
    </location>
</feature>
<dbReference type="GO" id="GO:0061630">
    <property type="term" value="F:ubiquitin protein ligase activity"/>
    <property type="evidence" value="ECO:0007669"/>
    <property type="project" value="InterPro"/>
</dbReference>
<dbReference type="EMBL" id="QEAQ01000014">
    <property type="protein sequence ID" value="TPX60520.1"/>
    <property type="molecule type" value="Genomic_DNA"/>
</dbReference>
<feature type="domain" description="RING-type" evidence="3">
    <location>
        <begin position="164"/>
        <end position="216"/>
    </location>
</feature>
<evidence type="ECO:0000256" key="2">
    <source>
        <dbReference type="SAM" id="MobiDB-lite"/>
    </source>
</evidence>
<dbReference type="Pfam" id="PF04434">
    <property type="entry name" value="SWIM"/>
    <property type="match status" value="1"/>
</dbReference>
<feature type="compositionally biased region" description="Basic residues" evidence="2">
    <location>
        <begin position="239"/>
        <end position="248"/>
    </location>
</feature>
<evidence type="ECO:0000259" key="3">
    <source>
        <dbReference type="PROSITE" id="PS50089"/>
    </source>
</evidence>
<name>A0A507EBS6_9FUNG</name>
<keyword evidence="1" id="KW-0862">Zinc</keyword>
<dbReference type="PROSITE" id="PS50089">
    <property type="entry name" value="ZF_RING_2"/>
    <property type="match status" value="1"/>
</dbReference>
<gene>
    <name evidence="5" type="ORF">PhCBS80983_g01679</name>
</gene>
<dbReference type="Gene3D" id="3.30.40.10">
    <property type="entry name" value="Zinc/RING finger domain, C3HC4 (zinc finger)"/>
    <property type="match status" value="1"/>
</dbReference>
<dbReference type="SUPFAM" id="SSF57850">
    <property type="entry name" value="RING/U-box"/>
    <property type="match status" value="1"/>
</dbReference>
<proteinExistence type="predicted"/>
<dbReference type="Pfam" id="PF13639">
    <property type="entry name" value="zf-RING_2"/>
    <property type="match status" value="1"/>
</dbReference>
<dbReference type="GO" id="GO:0008270">
    <property type="term" value="F:zinc ion binding"/>
    <property type="evidence" value="ECO:0007669"/>
    <property type="project" value="UniProtKB-KW"/>
</dbReference>
<dbReference type="PANTHER" id="PTHR21540:SF3">
    <property type="entry name" value="E3 UBIQUITIN-PROTEIN LIGASE ZSWIM2"/>
    <property type="match status" value="1"/>
</dbReference>
<reference evidence="5 6" key="1">
    <citation type="journal article" date="2019" name="Sci. Rep.">
        <title>Comparative genomics of chytrid fungi reveal insights into the obligate biotrophic and pathogenic lifestyle of Synchytrium endobioticum.</title>
        <authorList>
            <person name="van de Vossenberg B.T.L.H."/>
            <person name="Warris S."/>
            <person name="Nguyen H.D.T."/>
            <person name="van Gent-Pelzer M.P.E."/>
            <person name="Joly D.L."/>
            <person name="van de Geest H.C."/>
            <person name="Bonants P.J.M."/>
            <person name="Smith D.S."/>
            <person name="Levesque C.A."/>
            <person name="van der Lee T.A.J."/>
        </authorList>
    </citation>
    <scope>NUCLEOTIDE SEQUENCE [LARGE SCALE GENOMIC DNA]</scope>
    <source>
        <strain evidence="5 6">CBS 809.83</strain>
    </source>
</reference>
<dbReference type="InterPro" id="IPR039903">
    <property type="entry name" value="Zswim2"/>
</dbReference>
<evidence type="ECO:0000259" key="4">
    <source>
        <dbReference type="PROSITE" id="PS50966"/>
    </source>
</evidence>
<evidence type="ECO:0000313" key="5">
    <source>
        <dbReference type="EMBL" id="TPX60520.1"/>
    </source>
</evidence>
<dbReference type="InterPro" id="IPR001841">
    <property type="entry name" value="Znf_RING"/>
</dbReference>
<feature type="region of interest" description="Disordered" evidence="2">
    <location>
        <begin position="134"/>
        <end position="154"/>
    </location>
</feature>
<dbReference type="Proteomes" id="UP000318582">
    <property type="component" value="Unassembled WGS sequence"/>
</dbReference>
<sequence>MSRSRPYRRLCPPHLEQVIEKALESQFYIVQELGPMAMVIKDQQQQEQQQPQGTETLPETYTACDKFKVGLGSQQSCTCASFLRDRELCVHIMWVMQKVFRIPRDSEILYQQSLVEREISELLSSRKNNRAKVKSTCSAQVPGQTSHAKDNSIEPRPIEEGDVCPICQEDLASADAPLTYCKKSCGNHMHVKCVRVLMDHQSRSLGLEQVKCPLCRKDLGSVENLKKQLDGDKDAKEKEKRRKRRVAIHKGAEEQGYARGHLPCLNEGLSRQGMSGMQSLANYGKMPQVQRLQGNPTSLDHTSYPT</sequence>
<feature type="domain" description="SWIM-type" evidence="4">
    <location>
        <begin position="67"/>
        <end position="100"/>
    </location>
</feature>
<keyword evidence="1" id="KW-0863">Zinc-finger</keyword>
<dbReference type="InterPro" id="IPR013083">
    <property type="entry name" value="Znf_RING/FYVE/PHD"/>
</dbReference>
<dbReference type="CDD" id="cd16494">
    <property type="entry name" value="RING-CH-C4HC3_ZSWM2"/>
    <property type="match status" value="1"/>
</dbReference>